<accession>A0A1A8T430</accession>
<dbReference type="OrthoDB" id="9811701at2"/>
<gene>
    <name evidence="6" type="primary">yohK</name>
    <name evidence="6" type="ORF">MSP8886_00405</name>
</gene>
<reference evidence="6 7" key="1">
    <citation type="submission" date="2016-06" db="EMBL/GenBank/DDBJ databases">
        <authorList>
            <person name="Kjaerup R.B."/>
            <person name="Dalgaard T.S."/>
            <person name="Juul-Madsen H.R."/>
        </authorList>
    </citation>
    <scope>NUCLEOTIDE SEQUENCE [LARGE SCALE GENOMIC DNA]</scope>
    <source>
        <strain evidence="6 7">CECT 8886</strain>
    </source>
</reference>
<dbReference type="GO" id="GO:0016020">
    <property type="term" value="C:membrane"/>
    <property type="evidence" value="ECO:0007669"/>
    <property type="project" value="UniProtKB-SubCell"/>
</dbReference>
<dbReference type="PANTHER" id="PTHR30249">
    <property type="entry name" value="PUTATIVE SEROTONIN TRANSPORTER"/>
    <property type="match status" value="1"/>
</dbReference>
<keyword evidence="7" id="KW-1185">Reference proteome</keyword>
<dbReference type="STRING" id="1792290.MSP8886_00405"/>
<feature type="transmembrane region" description="Helical" evidence="5">
    <location>
        <begin position="32"/>
        <end position="52"/>
    </location>
</feature>
<evidence type="ECO:0000256" key="5">
    <source>
        <dbReference type="SAM" id="Phobius"/>
    </source>
</evidence>
<proteinExistence type="predicted"/>
<feature type="transmembrane region" description="Helical" evidence="5">
    <location>
        <begin position="91"/>
        <end position="115"/>
    </location>
</feature>
<evidence type="ECO:0000256" key="2">
    <source>
        <dbReference type="ARBA" id="ARBA00022692"/>
    </source>
</evidence>
<feature type="transmembrane region" description="Helical" evidence="5">
    <location>
        <begin position="6"/>
        <end position="25"/>
    </location>
</feature>
<keyword evidence="2 5" id="KW-0812">Transmembrane</keyword>
<keyword evidence="3 5" id="KW-1133">Transmembrane helix</keyword>
<feature type="transmembrane region" description="Helical" evidence="5">
    <location>
        <begin position="58"/>
        <end position="79"/>
    </location>
</feature>
<name>A0A1A8T430_9GAMM</name>
<feature type="transmembrane region" description="Helical" evidence="5">
    <location>
        <begin position="135"/>
        <end position="164"/>
    </location>
</feature>
<evidence type="ECO:0000256" key="1">
    <source>
        <dbReference type="ARBA" id="ARBA00004141"/>
    </source>
</evidence>
<evidence type="ECO:0000256" key="4">
    <source>
        <dbReference type="ARBA" id="ARBA00023136"/>
    </source>
</evidence>
<dbReference type="PANTHER" id="PTHR30249:SF16">
    <property type="entry name" value="INNER MEMBRANE PROTEIN"/>
    <property type="match status" value="1"/>
</dbReference>
<keyword evidence="4 5" id="KW-0472">Membrane</keyword>
<dbReference type="AlphaFoldDB" id="A0A1A8T430"/>
<evidence type="ECO:0000313" key="7">
    <source>
        <dbReference type="Proteomes" id="UP000092544"/>
    </source>
</evidence>
<dbReference type="Proteomes" id="UP000092544">
    <property type="component" value="Unassembled WGS sequence"/>
</dbReference>
<evidence type="ECO:0000256" key="3">
    <source>
        <dbReference type="ARBA" id="ARBA00022989"/>
    </source>
</evidence>
<protein>
    <submittedName>
        <fullName evidence="6">Inner membrane protein YohK</fullName>
    </submittedName>
</protein>
<feature type="transmembrane region" description="Helical" evidence="5">
    <location>
        <begin position="204"/>
        <end position="227"/>
    </location>
</feature>
<dbReference type="InterPro" id="IPR007300">
    <property type="entry name" value="CidB/LrgB"/>
</dbReference>
<dbReference type="RefSeq" id="WP_067012169.1">
    <property type="nucleotide sequence ID" value="NZ_FLOB01000001.1"/>
</dbReference>
<sequence>MSDTLLACLSFVATIGFYYLTKWAYRRKKIFFLAPILLAPLAIIGFVLLVGIPLDDYFLYTHFLVMMLGPATIAFAVPIYQQRSIIKRYPLTLTIGVITGLMMGMLSSWVLVHIFPMPPELANSMLSRSVSTPFAMQATVSFGGIPDLTAMLVLMTGIVGMVICEPVFRYIGIRTTLAKGIALGAASHGAGTAKAREIGSEEGVIASLTMIFAGIAMVIGSPLFALII</sequence>
<evidence type="ECO:0000313" key="6">
    <source>
        <dbReference type="EMBL" id="SBS25849.1"/>
    </source>
</evidence>
<dbReference type="Pfam" id="PF04172">
    <property type="entry name" value="LrgB"/>
    <property type="match status" value="1"/>
</dbReference>
<organism evidence="6 7">
    <name type="scientific">Marinomonas spartinae</name>
    <dbReference type="NCBI Taxonomy" id="1792290"/>
    <lineage>
        <taxon>Bacteria</taxon>
        <taxon>Pseudomonadati</taxon>
        <taxon>Pseudomonadota</taxon>
        <taxon>Gammaproteobacteria</taxon>
        <taxon>Oceanospirillales</taxon>
        <taxon>Oceanospirillaceae</taxon>
        <taxon>Marinomonas</taxon>
    </lineage>
</organism>
<comment type="subcellular location">
    <subcellularLocation>
        <location evidence="1">Membrane</location>
        <topology evidence="1">Multi-pass membrane protein</topology>
    </subcellularLocation>
</comment>
<dbReference type="EMBL" id="FLOB01000001">
    <property type="protein sequence ID" value="SBS25849.1"/>
    <property type="molecule type" value="Genomic_DNA"/>
</dbReference>